<reference evidence="2 3" key="1">
    <citation type="submission" date="2024-03" db="EMBL/GenBank/DDBJ databases">
        <title>Human intestinal bacterial collection.</title>
        <authorList>
            <person name="Pauvert C."/>
            <person name="Hitch T.C.A."/>
            <person name="Clavel T."/>
        </authorList>
    </citation>
    <scope>NUCLEOTIDE SEQUENCE [LARGE SCALE GENOMIC DNA]</scope>
    <source>
        <strain evidence="2 3">CLA-AP-H29</strain>
    </source>
</reference>
<accession>A0ABV1EB68</accession>
<organism evidence="2 3">
    <name type="scientific">Pseudoflavonifractor intestinihominis</name>
    <dbReference type="NCBI Taxonomy" id="3133171"/>
    <lineage>
        <taxon>Bacteria</taxon>
        <taxon>Bacillati</taxon>
        <taxon>Bacillota</taxon>
        <taxon>Clostridia</taxon>
        <taxon>Eubacteriales</taxon>
        <taxon>Oscillospiraceae</taxon>
        <taxon>Pseudoflavonifractor</taxon>
    </lineage>
</organism>
<evidence type="ECO:0000256" key="1">
    <source>
        <dbReference type="SAM" id="MobiDB-lite"/>
    </source>
</evidence>
<sequence length="64" mass="7076">MRDGAPRRVQAFCRRQNPDAGRIQSARADKKEGPPAGVGPLGIRTHWEGLENTMALCLLYLEAE</sequence>
<comment type="caution">
    <text evidence="2">The sequence shown here is derived from an EMBL/GenBank/DDBJ whole genome shotgun (WGS) entry which is preliminary data.</text>
</comment>
<dbReference type="Proteomes" id="UP001464378">
    <property type="component" value="Unassembled WGS sequence"/>
</dbReference>
<evidence type="ECO:0000313" key="2">
    <source>
        <dbReference type="EMBL" id="MEQ2443912.1"/>
    </source>
</evidence>
<name>A0ABV1EB68_9FIRM</name>
<evidence type="ECO:0000313" key="3">
    <source>
        <dbReference type="Proteomes" id="UP001464378"/>
    </source>
</evidence>
<proteinExistence type="predicted"/>
<gene>
    <name evidence="2" type="ORF">WMO64_10605</name>
</gene>
<dbReference type="EMBL" id="JBBMFK010000016">
    <property type="protein sequence ID" value="MEQ2443912.1"/>
    <property type="molecule type" value="Genomic_DNA"/>
</dbReference>
<feature type="region of interest" description="Disordered" evidence="1">
    <location>
        <begin position="1"/>
        <end position="40"/>
    </location>
</feature>
<protein>
    <submittedName>
        <fullName evidence="2">Uncharacterized protein</fullName>
    </submittedName>
</protein>
<keyword evidence="3" id="KW-1185">Reference proteome</keyword>
<dbReference type="RefSeq" id="WP_294518429.1">
    <property type="nucleotide sequence ID" value="NZ_JBBMFK010000016.1"/>
</dbReference>